<comment type="caution">
    <text evidence="3">The sequence shown here is derived from an EMBL/GenBank/DDBJ whole genome shotgun (WGS) entry which is preliminary data.</text>
</comment>
<keyword evidence="4" id="KW-1185">Reference proteome</keyword>
<evidence type="ECO:0000256" key="1">
    <source>
        <dbReference type="SAM" id="MobiDB-lite"/>
    </source>
</evidence>
<dbReference type="OrthoDB" id="4822551at2"/>
<feature type="transmembrane region" description="Helical" evidence="2">
    <location>
        <begin position="293"/>
        <end position="314"/>
    </location>
</feature>
<dbReference type="PROSITE" id="PS51257">
    <property type="entry name" value="PROKAR_LIPOPROTEIN"/>
    <property type="match status" value="1"/>
</dbReference>
<dbReference type="AlphaFoldDB" id="A0A368TAK3"/>
<feature type="transmembrane region" description="Helical" evidence="2">
    <location>
        <begin position="235"/>
        <end position="256"/>
    </location>
</feature>
<organism evidence="3 4">
    <name type="scientific">Marinitenerispora sediminis</name>
    <dbReference type="NCBI Taxonomy" id="1931232"/>
    <lineage>
        <taxon>Bacteria</taxon>
        <taxon>Bacillati</taxon>
        <taxon>Actinomycetota</taxon>
        <taxon>Actinomycetes</taxon>
        <taxon>Streptosporangiales</taxon>
        <taxon>Nocardiopsidaceae</taxon>
        <taxon>Marinitenerispora</taxon>
    </lineage>
</organism>
<feature type="region of interest" description="Disordered" evidence="1">
    <location>
        <begin position="352"/>
        <end position="375"/>
    </location>
</feature>
<feature type="transmembrane region" description="Helical" evidence="2">
    <location>
        <begin position="127"/>
        <end position="149"/>
    </location>
</feature>
<dbReference type="Proteomes" id="UP000253318">
    <property type="component" value="Unassembled WGS sequence"/>
</dbReference>
<feature type="transmembrane region" description="Helical" evidence="2">
    <location>
        <begin position="206"/>
        <end position="229"/>
    </location>
</feature>
<evidence type="ECO:0000313" key="3">
    <source>
        <dbReference type="EMBL" id="RCV61998.1"/>
    </source>
</evidence>
<feature type="transmembrane region" description="Helical" evidence="2">
    <location>
        <begin position="97"/>
        <end position="115"/>
    </location>
</feature>
<feature type="transmembrane region" description="Helical" evidence="2">
    <location>
        <begin position="14"/>
        <end position="32"/>
    </location>
</feature>
<keyword evidence="2" id="KW-0472">Membrane</keyword>
<keyword evidence="2" id="KW-0812">Transmembrane</keyword>
<feature type="transmembrane region" description="Helical" evidence="2">
    <location>
        <begin position="44"/>
        <end position="65"/>
    </location>
</feature>
<evidence type="ECO:0000313" key="4">
    <source>
        <dbReference type="Proteomes" id="UP000253318"/>
    </source>
</evidence>
<reference evidence="3 4" key="1">
    <citation type="submission" date="2018-04" db="EMBL/GenBank/DDBJ databases">
        <title>Novel actinobacteria from marine sediment.</title>
        <authorList>
            <person name="Ng Z.Y."/>
            <person name="Tan G.Y.A."/>
        </authorList>
    </citation>
    <scope>NUCLEOTIDE SEQUENCE [LARGE SCALE GENOMIC DNA]</scope>
    <source>
        <strain evidence="3 4">TPS81</strain>
    </source>
</reference>
<sequence length="375" mass="37592">MEGVVVRSPEVADVAVPAVALAAVLAAACFVARQHRRYGRVGGWSGGVGAAVVATGCGLLAFAVWPLPDGAGPGCAAGGTPPAGGIGGTLLPPNGAALARAAMTTAVFLPVGLLARHRYRSGWARAAALGLALAAGVQAVQLIGLLGPAPCAHWVAALDDVLLAGLGTLLGWSVAAALGRRLPRGWPAAVPDLLPPSLARRTAGHALDLALCWTGAAALAALLGAVPAIPPDAAATAHPAVFAGLLAALGLVVPLLRRDRCTPGRAAVHVAISGTGPPRPAARRRVLARTLPFYLPIAALAALDLAWWSLAVLLPHVCCAVLRRDQAGLLDLLAGTRVVTRTMAVGGGLPRAMVRHIPPRPPDGSARPAPAGRTG</sequence>
<protein>
    <submittedName>
        <fullName evidence="3">Uncharacterized protein</fullName>
    </submittedName>
</protein>
<name>A0A368TAK3_9ACTN</name>
<evidence type="ECO:0000256" key="2">
    <source>
        <dbReference type="SAM" id="Phobius"/>
    </source>
</evidence>
<gene>
    <name evidence="3" type="ORF">DEF24_02910</name>
</gene>
<dbReference type="RefSeq" id="WP_114396081.1">
    <property type="nucleotide sequence ID" value="NZ_QEIM01000003.1"/>
</dbReference>
<dbReference type="EMBL" id="QEIN01000012">
    <property type="protein sequence ID" value="RCV61998.1"/>
    <property type="molecule type" value="Genomic_DNA"/>
</dbReference>
<accession>A0A368TAK3</accession>
<keyword evidence="2" id="KW-1133">Transmembrane helix</keyword>
<proteinExistence type="predicted"/>
<feature type="transmembrane region" description="Helical" evidence="2">
    <location>
        <begin position="161"/>
        <end position="179"/>
    </location>
</feature>